<evidence type="ECO:0000256" key="4">
    <source>
        <dbReference type="SAM" id="MobiDB-lite"/>
    </source>
</evidence>
<dbReference type="InterPro" id="IPR036388">
    <property type="entry name" value="WH-like_DNA-bd_sf"/>
</dbReference>
<dbReference type="InterPro" id="IPR000835">
    <property type="entry name" value="HTH_MarR-typ"/>
</dbReference>
<organism evidence="6 7">
    <name type="scientific">Actinomadura barringtoniae</name>
    <dbReference type="NCBI Taxonomy" id="1427535"/>
    <lineage>
        <taxon>Bacteria</taxon>
        <taxon>Bacillati</taxon>
        <taxon>Actinomycetota</taxon>
        <taxon>Actinomycetes</taxon>
        <taxon>Streptosporangiales</taxon>
        <taxon>Thermomonosporaceae</taxon>
        <taxon>Actinomadura</taxon>
    </lineage>
</organism>
<dbReference type="Pfam" id="PF12802">
    <property type="entry name" value="MarR_2"/>
    <property type="match status" value="1"/>
</dbReference>
<protein>
    <submittedName>
        <fullName evidence="6">MarR family transcriptional regulator</fullName>
    </submittedName>
</protein>
<dbReference type="PANTHER" id="PTHR39515:SF2">
    <property type="entry name" value="HTH-TYPE TRANSCRIPTIONAL REGULATOR RV0880"/>
    <property type="match status" value="1"/>
</dbReference>
<dbReference type="PROSITE" id="PS01117">
    <property type="entry name" value="HTH_MARR_1"/>
    <property type="match status" value="1"/>
</dbReference>
<dbReference type="Proteomes" id="UP000669179">
    <property type="component" value="Unassembled WGS sequence"/>
</dbReference>
<dbReference type="EMBL" id="JAGEOJ010000006">
    <property type="protein sequence ID" value="MBO2448791.1"/>
    <property type="molecule type" value="Genomic_DNA"/>
</dbReference>
<dbReference type="PANTHER" id="PTHR39515">
    <property type="entry name" value="CONSERVED PROTEIN"/>
    <property type="match status" value="1"/>
</dbReference>
<feature type="domain" description="HTH marR-type" evidence="5">
    <location>
        <begin position="1"/>
        <end position="126"/>
    </location>
</feature>
<dbReference type="PROSITE" id="PS50995">
    <property type="entry name" value="HTH_MARR_2"/>
    <property type="match status" value="1"/>
</dbReference>
<keyword evidence="7" id="KW-1185">Reference proteome</keyword>
<dbReference type="AlphaFoldDB" id="A0A939T225"/>
<dbReference type="Gene3D" id="1.10.287.100">
    <property type="match status" value="1"/>
</dbReference>
<feature type="region of interest" description="Disordered" evidence="4">
    <location>
        <begin position="25"/>
        <end position="48"/>
    </location>
</feature>
<keyword evidence="1" id="KW-0805">Transcription regulation</keyword>
<accession>A0A939T225</accession>
<keyword evidence="2" id="KW-0238">DNA-binding</keyword>
<dbReference type="InterPro" id="IPR052526">
    <property type="entry name" value="HTH-type_Bedaq_tolerance"/>
</dbReference>
<evidence type="ECO:0000256" key="1">
    <source>
        <dbReference type="ARBA" id="ARBA00023015"/>
    </source>
</evidence>
<dbReference type="Gene3D" id="1.10.10.10">
    <property type="entry name" value="Winged helix-like DNA-binding domain superfamily/Winged helix DNA-binding domain"/>
    <property type="match status" value="1"/>
</dbReference>
<name>A0A939T225_9ACTN</name>
<dbReference type="SUPFAM" id="SSF46785">
    <property type="entry name" value="Winged helix' DNA-binding domain"/>
    <property type="match status" value="1"/>
</dbReference>
<keyword evidence="3" id="KW-0804">Transcription</keyword>
<proteinExistence type="predicted"/>
<dbReference type="InterPro" id="IPR023187">
    <property type="entry name" value="Tscrpt_reg_MarR-type_CS"/>
</dbReference>
<reference evidence="6" key="1">
    <citation type="submission" date="2021-03" db="EMBL/GenBank/DDBJ databases">
        <authorList>
            <person name="Kanchanasin P."/>
            <person name="Saeng-In P."/>
            <person name="Phongsopitanun W."/>
            <person name="Yuki M."/>
            <person name="Kudo T."/>
            <person name="Ohkuma M."/>
            <person name="Tanasupawat S."/>
        </authorList>
    </citation>
    <scope>NUCLEOTIDE SEQUENCE</scope>
    <source>
        <strain evidence="6">GKU 128</strain>
    </source>
</reference>
<evidence type="ECO:0000313" key="7">
    <source>
        <dbReference type="Proteomes" id="UP000669179"/>
    </source>
</evidence>
<dbReference type="InterPro" id="IPR036390">
    <property type="entry name" value="WH_DNA-bd_sf"/>
</dbReference>
<evidence type="ECO:0000259" key="5">
    <source>
        <dbReference type="PROSITE" id="PS50995"/>
    </source>
</evidence>
<dbReference type="GO" id="GO:0003677">
    <property type="term" value="F:DNA binding"/>
    <property type="evidence" value="ECO:0007669"/>
    <property type="project" value="UniProtKB-KW"/>
</dbReference>
<comment type="caution">
    <text evidence="6">The sequence shown here is derived from an EMBL/GenBank/DDBJ whole genome shotgun (WGS) entry which is preliminary data.</text>
</comment>
<dbReference type="GO" id="GO:0003700">
    <property type="term" value="F:DNA-binding transcription factor activity"/>
    <property type="evidence" value="ECO:0007669"/>
    <property type="project" value="InterPro"/>
</dbReference>
<evidence type="ECO:0000313" key="6">
    <source>
        <dbReference type="EMBL" id="MBO2448791.1"/>
    </source>
</evidence>
<gene>
    <name evidence="6" type="ORF">J4573_16935</name>
</gene>
<dbReference type="SMART" id="SM00347">
    <property type="entry name" value="HTH_MARR"/>
    <property type="match status" value="1"/>
</dbReference>
<evidence type="ECO:0000256" key="2">
    <source>
        <dbReference type="ARBA" id="ARBA00023125"/>
    </source>
</evidence>
<evidence type="ECO:0000256" key="3">
    <source>
        <dbReference type="ARBA" id="ARBA00023163"/>
    </source>
</evidence>
<sequence>MVGIRLLVRRIRQTQTEDDLTLPESSALARLDRGGPSTAAELARREQISPQSISATLGRLEGRGLVERRTDPSDGRRVVLSVSPAGAEALNNRRNARTQLLTEALSEGFSPEELESLLAAAPLIERLAQKI</sequence>